<keyword evidence="8 9" id="KW-0472">Membrane</keyword>
<dbReference type="InterPro" id="IPR043429">
    <property type="entry name" value="ArtM/GltK/GlnP/TcyL/YhdX-like"/>
</dbReference>
<keyword evidence="7 9" id="KW-1133">Transmembrane helix</keyword>
<feature type="domain" description="ABC transmembrane type-1" evidence="10">
    <location>
        <begin position="15"/>
        <end position="203"/>
    </location>
</feature>
<evidence type="ECO:0000256" key="3">
    <source>
        <dbReference type="ARBA" id="ARBA00022448"/>
    </source>
</evidence>
<keyword evidence="12" id="KW-1185">Reference proteome</keyword>
<feature type="transmembrane region" description="Helical" evidence="9">
    <location>
        <begin position="51"/>
        <end position="73"/>
    </location>
</feature>
<gene>
    <name evidence="11" type="ORF">ABW99_15740</name>
</gene>
<dbReference type="AlphaFoldDB" id="A0A0G3EXK0"/>
<feature type="transmembrane region" description="Helical" evidence="9">
    <location>
        <begin position="79"/>
        <end position="100"/>
    </location>
</feature>
<dbReference type="PANTHER" id="PTHR30614:SF37">
    <property type="entry name" value="AMINO-ACID ABC TRANSPORTER PERMEASE PROTEIN YHDX-RELATED"/>
    <property type="match status" value="1"/>
</dbReference>
<feature type="transmembrane region" description="Helical" evidence="9">
    <location>
        <begin position="12"/>
        <end position="39"/>
    </location>
</feature>
<evidence type="ECO:0000256" key="5">
    <source>
        <dbReference type="ARBA" id="ARBA00022692"/>
    </source>
</evidence>
<keyword evidence="3 9" id="KW-0813">Transport</keyword>
<dbReference type="Pfam" id="PF00528">
    <property type="entry name" value="BPD_transp_1"/>
    <property type="match status" value="1"/>
</dbReference>
<dbReference type="InterPro" id="IPR035906">
    <property type="entry name" value="MetI-like_sf"/>
</dbReference>
<keyword evidence="5 9" id="KW-0812">Transmembrane</keyword>
<dbReference type="PANTHER" id="PTHR30614">
    <property type="entry name" value="MEMBRANE COMPONENT OF AMINO ACID ABC TRANSPORTER"/>
    <property type="match status" value="1"/>
</dbReference>
<dbReference type="PATRIC" id="fig|445709.3.peg.3330"/>
<proteinExistence type="inferred from homology"/>
<evidence type="ECO:0000313" key="12">
    <source>
        <dbReference type="Proteomes" id="UP000036700"/>
    </source>
</evidence>
<dbReference type="SUPFAM" id="SSF161098">
    <property type="entry name" value="MetI-like"/>
    <property type="match status" value="1"/>
</dbReference>
<dbReference type="Gene3D" id="1.10.3720.10">
    <property type="entry name" value="MetI-like"/>
    <property type="match status" value="1"/>
</dbReference>
<evidence type="ECO:0000256" key="1">
    <source>
        <dbReference type="ARBA" id="ARBA00004429"/>
    </source>
</evidence>
<evidence type="ECO:0000256" key="4">
    <source>
        <dbReference type="ARBA" id="ARBA00022475"/>
    </source>
</evidence>
<dbReference type="InterPro" id="IPR010065">
    <property type="entry name" value="AA_ABC_transptr_permease_3TM"/>
</dbReference>
<dbReference type="GO" id="GO:0022857">
    <property type="term" value="F:transmembrane transporter activity"/>
    <property type="evidence" value="ECO:0007669"/>
    <property type="project" value="InterPro"/>
</dbReference>
<dbReference type="STRING" id="445709.ABW99_15740"/>
<dbReference type="KEGG" id="ptx:ABW99_15740"/>
<name>A0A0G3EXK0_9BURK</name>
<keyword evidence="4" id="KW-1003">Cell membrane</keyword>
<comment type="subcellular location">
    <subcellularLocation>
        <location evidence="1">Cell inner membrane</location>
        <topology evidence="1">Multi-pass membrane protein</topology>
    </subcellularLocation>
    <subcellularLocation>
        <location evidence="9">Cell membrane</location>
        <topology evidence="9">Multi-pass membrane protein</topology>
    </subcellularLocation>
</comment>
<evidence type="ECO:0000256" key="9">
    <source>
        <dbReference type="RuleBase" id="RU363032"/>
    </source>
</evidence>
<evidence type="ECO:0000256" key="7">
    <source>
        <dbReference type="ARBA" id="ARBA00022989"/>
    </source>
</evidence>
<evidence type="ECO:0000256" key="2">
    <source>
        <dbReference type="ARBA" id="ARBA00010072"/>
    </source>
</evidence>
<dbReference type="Proteomes" id="UP000036700">
    <property type="component" value="Chromosome"/>
</dbReference>
<accession>A0A0G3EXK0</accession>
<keyword evidence="6" id="KW-0029">Amino-acid transport</keyword>
<organism evidence="11 12">
    <name type="scientific">Pandoraea thiooxydans</name>
    <dbReference type="NCBI Taxonomy" id="445709"/>
    <lineage>
        <taxon>Bacteria</taxon>
        <taxon>Pseudomonadati</taxon>
        <taxon>Pseudomonadota</taxon>
        <taxon>Betaproteobacteria</taxon>
        <taxon>Burkholderiales</taxon>
        <taxon>Burkholderiaceae</taxon>
        <taxon>Pandoraea</taxon>
    </lineage>
</organism>
<dbReference type="EMBL" id="CP011568">
    <property type="protein sequence ID" value="AKJ69446.1"/>
    <property type="molecule type" value="Genomic_DNA"/>
</dbReference>
<evidence type="ECO:0000313" key="11">
    <source>
        <dbReference type="EMBL" id="AKJ69446.1"/>
    </source>
</evidence>
<dbReference type="GO" id="GO:0006865">
    <property type="term" value="P:amino acid transport"/>
    <property type="evidence" value="ECO:0007669"/>
    <property type="project" value="UniProtKB-KW"/>
</dbReference>
<reference evidence="12" key="1">
    <citation type="submission" date="2015-06" db="EMBL/GenBank/DDBJ databases">
        <authorList>
            <person name="Lim Y.L."/>
            <person name="Ee R."/>
            <person name="Yong D."/>
            <person name="How K.Y."/>
            <person name="Yin W.F."/>
            <person name="Chan K.G."/>
        </authorList>
    </citation>
    <scope>NUCLEOTIDE SEQUENCE [LARGE SCALE GENOMIC DNA]</scope>
    <source>
        <strain evidence="12">DSM 25325</strain>
    </source>
</reference>
<feature type="transmembrane region" description="Helical" evidence="9">
    <location>
        <begin position="148"/>
        <end position="170"/>
    </location>
</feature>
<dbReference type="InterPro" id="IPR000515">
    <property type="entry name" value="MetI-like"/>
</dbReference>
<evidence type="ECO:0000256" key="8">
    <source>
        <dbReference type="ARBA" id="ARBA00023136"/>
    </source>
</evidence>
<dbReference type="GO" id="GO:0043190">
    <property type="term" value="C:ATP-binding cassette (ABC) transporter complex"/>
    <property type="evidence" value="ECO:0007669"/>
    <property type="project" value="InterPro"/>
</dbReference>
<evidence type="ECO:0000256" key="6">
    <source>
        <dbReference type="ARBA" id="ARBA00022970"/>
    </source>
</evidence>
<dbReference type="RefSeq" id="WP_047215356.1">
    <property type="nucleotide sequence ID" value="NZ_CP011568.3"/>
</dbReference>
<comment type="similarity">
    <text evidence="2">Belongs to the binding-protein-dependent transport system permease family. HisMQ subfamily.</text>
</comment>
<sequence length="214" mass="22702">MSVLFVHSGEFAWGIEFTLGLVALGWIGAMVLGTVLVIMHVSPIRTVRVVAAGYIVVFRNIPIPVQMVLFIFGLPLLGIVFPLFTSAAIVLVTYHAAFVCETLRSGMNAVAVGELEASRSLGFGPFGTIRHLVLPQAFAAVVQPLGNVLILLVKNSSVAAIVGVAELTFVADKIAIEEVQAFAVLGGAAVAYVVVCLVLKRFVAFLEYGVVFSK</sequence>
<dbReference type="CDD" id="cd06261">
    <property type="entry name" value="TM_PBP2"/>
    <property type="match status" value="1"/>
</dbReference>
<evidence type="ECO:0000259" key="10">
    <source>
        <dbReference type="PROSITE" id="PS50928"/>
    </source>
</evidence>
<dbReference type="PROSITE" id="PS50928">
    <property type="entry name" value="ABC_TM1"/>
    <property type="match status" value="1"/>
</dbReference>
<feature type="transmembrane region" description="Helical" evidence="9">
    <location>
        <begin position="182"/>
        <end position="203"/>
    </location>
</feature>
<dbReference type="OrthoDB" id="6534575at2"/>
<protein>
    <recommendedName>
        <fullName evidence="10">ABC transmembrane type-1 domain-containing protein</fullName>
    </recommendedName>
</protein>
<dbReference type="NCBIfam" id="TIGR01726">
    <property type="entry name" value="HEQRo_perm_3TM"/>
    <property type="match status" value="1"/>
</dbReference>